<feature type="domain" description="DUF4806" evidence="1">
    <location>
        <begin position="203"/>
        <end position="275"/>
    </location>
</feature>
<sequence>MMMIKLIESSCPIYLGSEIIENNTTINTLTKPNTKMINLDAQYQSPSPKKCKQIIESKPNGWSPSPHKASASKVVRKLSYYDKSPKPTSIKKTVKQLTIFDKLLSDGDENMTVDGADGYMAKINTPISSSKAEIINSSVTHMSQDKSSQKMLKAVLRNIIYLQTDIKHIEIKQNEILNKLESIESNYGNFKKQDDTNDVNELEECNFPIDDLYNLNIIEDRIKTNFNFKKCLIQYLSYLGGNNINCTMKRILMKLFTDNLLSLFSYNGKKGKNKFCDLIICPVIFDAVKCQSKFMNVSQNELESRIKYHLAQAPFNIKKNDKLGINAAAAD</sequence>
<proteinExistence type="predicted"/>
<gene>
    <name evidence="3 4" type="primary">LOC112680179</name>
</gene>
<dbReference type="PANTHER" id="PTHR34153:SF2">
    <property type="entry name" value="SI:CH211-262H13.3-RELATED"/>
    <property type="match status" value="1"/>
</dbReference>
<dbReference type="RefSeq" id="XP_025405988.1">
    <property type="nucleotide sequence ID" value="XM_025550203.1"/>
</dbReference>
<reference evidence="3 4" key="1">
    <citation type="submission" date="2025-04" db="UniProtKB">
        <authorList>
            <consortium name="RefSeq"/>
        </authorList>
    </citation>
    <scope>IDENTIFICATION</scope>
    <source>
        <tissue evidence="3 4">Whole body</tissue>
    </source>
</reference>
<evidence type="ECO:0000259" key="1">
    <source>
        <dbReference type="Pfam" id="PF16064"/>
    </source>
</evidence>
<name>A0A8B8F6N3_9HEMI</name>
<dbReference type="Proteomes" id="UP000694846">
    <property type="component" value="Unplaced"/>
</dbReference>
<organism evidence="2 3">
    <name type="scientific">Sipha flava</name>
    <name type="common">yellow sugarcane aphid</name>
    <dbReference type="NCBI Taxonomy" id="143950"/>
    <lineage>
        <taxon>Eukaryota</taxon>
        <taxon>Metazoa</taxon>
        <taxon>Ecdysozoa</taxon>
        <taxon>Arthropoda</taxon>
        <taxon>Hexapoda</taxon>
        <taxon>Insecta</taxon>
        <taxon>Pterygota</taxon>
        <taxon>Neoptera</taxon>
        <taxon>Paraneoptera</taxon>
        <taxon>Hemiptera</taxon>
        <taxon>Sternorrhyncha</taxon>
        <taxon>Aphidomorpha</taxon>
        <taxon>Aphidoidea</taxon>
        <taxon>Aphididae</taxon>
        <taxon>Sipha</taxon>
    </lineage>
</organism>
<dbReference type="PANTHER" id="PTHR34153">
    <property type="entry name" value="SI:CH211-262H13.3-RELATED-RELATED"/>
    <property type="match status" value="1"/>
</dbReference>
<dbReference type="InterPro" id="IPR032071">
    <property type="entry name" value="DUF4806"/>
</dbReference>
<evidence type="ECO:0000313" key="3">
    <source>
        <dbReference type="RefSeq" id="XP_025405987.1"/>
    </source>
</evidence>
<dbReference type="GeneID" id="112680179"/>
<keyword evidence="2" id="KW-1185">Reference proteome</keyword>
<dbReference type="Pfam" id="PF16064">
    <property type="entry name" value="DUF4806"/>
    <property type="match status" value="1"/>
</dbReference>
<accession>A0A8B8F6N3</accession>
<evidence type="ECO:0000313" key="2">
    <source>
        <dbReference type="Proteomes" id="UP000694846"/>
    </source>
</evidence>
<dbReference type="AlphaFoldDB" id="A0A8B8F6N3"/>
<evidence type="ECO:0000313" key="4">
    <source>
        <dbReference type="RefSeq" id="XP_025405988.1"/>
    </source>
</evidence>
<dbReference type="OrthoDB" id="6602609at2759"/>
<protein>
    <submittedName>
        <fullName evidence="3 4">Uncharacterized protein LOC112680179</fullName>
    </submittedName>
</protein>
<dbReference type="RefSeq" id="XP_025405987.1">
    <property type="nucleotide sequence ID" value="XM_025550202.1"/>
</dbReference>